<dbReference type="GO" id="GO:0009631">
    <property type="term" value="P:cold acclimation"/>
    <property type="evidence" value="ECO:0007669"/>
    <property type="project" value="TreeGrafter"/>
</dbReference>
<evidence type="ECO:0000313" key="4">
    <source>
        <dbReference type="Proteomes" id="UP000807159"/>
    </source>
</evidence>
<evidence type="ECO:0000256" key="1">
    <source>
        <dbReference type="ARBA" id="ARBA00008403"/>
    </source>
</evidence>
<dbReference type="Proteomes" id="UP000807159">
    <property type="component" value="Chromosome 4"/>
</dbReference>
<name>A0A8T2YZS6_POPDE</name>
<sequence length="129" mass="13365">MAATIRDEQGNPIQLTDEHGNPVQLTDEHGNPVQITGIATTKQPPTLGNVSSDQVPGTGLLSSTDATKGTDIHETGQHGGVAADQGGHKKEEQEGISSTSSSGSSEDDGRGGRKGLKEKIKEKLTCGKH</sequence>
<dbReference type="PANTHER" id="PTHR33346">
    <property type="entry name" value="DEHYDRIN XERO 2-RELATED"/>
    <property type="match status" value="1"/>
</dbReference>
<feature type="compositionally biased region" description="Basic and acidic residues" evidence="2">
    <location>
        <begin position="107"/>
        <end position="129"/>
    </location>
</feature>
<feature type="compositionally biased region" description="Low complexity" evidence="2">
    <location>
        <begin position="95"/>
        <end position="104"/>
    </location>
</feature>
<dbReference type="GO" id="GO:0009737">
    <property type="term" value="P:response to abscisic acid"/>
    <property type="evidence" value="ECO:0007669"/>
    <property type="project" value="TreeGrafter"/>
</dbReference>
<comment type="similarity">
    <text evidence="1">Belongs to the plant dehydrin family.</text>
</comment>
<dbReference type="GO" id="GO:0009414">
    <property type="term" value="P:response to water deprivation"/>
    <property type="evidence" value="ECO:0007669"/>
    <property type="project" value="TreeGrafter"/>
</dbReference>
<dbReference type="Pfam" id="PF00257">
    <property type="entry name" value="Dehydrin"/>
    <property type="match status" value="1"/>
</dbReference>
<comment type="caution">
    <text evidence="3">The sequence shown here is derived from an EMBL/GenBank/DDBJ whole genome shotgun (WGS) entry which is preliminary data.</text>
</comment>
<keyword evidence="4" id="KW-1185">Reference proteome</keyword>
<evidence type="ECO:0000313" key="3">
    <source>
        <dbReference type="EMBL" id="KAH8510683.1"/>
    </source>
</evidence>
<proteinExistence type="inferred from homology"/>
<feature type="region of interest" description="Disordered" evidence="2">
    <location>
        <begin position="1"/>
        <end position="129"/>
    </location>
</feature>
<feature type="compositionally biased region" description="Polar residues" evidence="2">
    <location>
        <begin position="33"/>
        <end position="67"/>
    </location>
</feature>
<dbReference type="EMBL" id="JACEGQ020000004">
    <property type="protein sequence ID" value="KAH8510683.1"/>
    <property type="molecule type" value="Genomic_DNA"/>
</dbReference>
<evidence type="ECO:0008006" key="5">
    <source>
        <dbReference type="Google" id="ProtNLM"/>
    </source>
</evidence>
<protein>
    <recommendedName>
        <fullName evidence="5">Dehydrin</fullName>
    </recommendedName>
</protein>
<dbReference type="AlphaFoldDB" id="A0A8T2YZS6"/>
<dbReference type="InterPro" id="IPR000167">
    <property type="entry name" value="Dehydrin"/>
</dbReference>
<reference evidence="3" key="1">
    <citation type="journal article" date="2021" name="J. Hered.">
        <title>Genome Assembly of Salicaceae Populus deltoides (Eastern Cottonwood) I-69 Based on Nanopore Sequencing and Hi-C Technologies.</title>
        <authorList>
            <person name="Bai S."/>
            <person name="Wu H."/>
            <person name="Zhang J."/>
            <person name="Pan Z."/>
            <person name="Zhao W."/>
            <person name="Li Z."/>
            <person name="Tong C."/>
        </authorList>
    </citation>
    <scope>NUCLEOTIDE SEQUENCE</scope>
    <source>
        <tissue evidence="3">Leaf</tissue>
    </source>
</reference>
<evidence type="ECO:0000256" key="2">
    <source>
        <dbReference type="SAM" id="MobiDB-lite"/>
    </source>
</evidence>
<dbReference type="PANTHER" id="PTHR33346:SF42">
    <property type="entry name" value="DEHYDRIN XERO 1"/>
    <property type="match status" value="1"/>
</dbReference>
<accession>A0A8T2YZS6</accession>
<organism evidence="3 4">
    <name type="scientific">Populus deltoides</name>
    <name type="common">Eastern poplar</name>
    <name type="synonym">Eastern cottonwood</name>
    <dbReference type="NCBI Taxonomy" id="3696"/>
    <lineage>
        <taxon>Eukaryota</taxon>
        <taxon>Viridiplantae</taxon>
        <taxon>Streptophyta</taxon>
        <taxon>Embryophyta</taxon>
        <taxon>Tracheophyta</taxon>
        <taxon>Spermatophyta</taxon>
        <taxon>Magnoliopsida</taxon>
        <taxon>eudicotyledons</taxon>
        <taxon>Gunneridae</taxon>
        <taxon>Pentapetalae</taxon>
        <taxon>rosids</taxon>
        <taxon>fabids</taxon>
        <taxon>Malpighiales</taxon>
        <taxon>Salicaceae</taxon>
        <taxon>Saliceae</taxon>
        <taxon>Populus</taxon>
    </lineage>
</organism>
<feature type="compositionally biased region" description="Basic and acidic residues" evidence="2">
    <location>
        <begin position="16"/>
        <end position="30"/>
    </location>
</feature>
<gene>
    <name evidence="3" type="ORF">H0E87_008283</name>
</gene>
<dbReference type="GO" id="GO:0005829">
    <property type="term" value="C:cytosol"/>
    <property type="evidence" value="ECO:0007669"/>
    <property type="project" value="TreeGrafter"/>
</dbReference>